<keyword evidence="8" id="KW-1185">Reference proteome</keyword>
<feature type="chain" id="PRO_5022205508" description="Peptide methionine sulfoxide reductase MsrA" evidence="5">
    <location>
        <begin position="21"/>
        <end position="226"/>
    </location>
</feature>
<dbReference type="Gene3D" id="3.30.1060.10">
    <property type="entry name" value="Peptide methionine sulphoxide reductase MsrA"/>
    <property type="match status" value="1"/>
</dbReference>
<accession>A0A518RHW8</accession>
<comment type="catalytic activity">
    <reaction evidence="3 4">
        <text>[thioredoxin]-disulfide + L-methionine + H2O = L-methionine (S)-S-oxide + [thioredoxin]-dithiol</text>
        <dbReference type="Rhea" id="RHEA:19993"/>
        <dbReference type="Rhea" id="RHEA-COMP:10698"/>
        <dbReference type="Rhea" id="RHEA-COMP:10700"/>
        <dbReference type="ChEBI" id="CHEBI:15377"/>
        <dbReference type="ChEBI" id="CHEBI:29950"/>
        <dbReference type="ChEBI" id="CHEBI:50058"/>
        <dbReference type="ChEBI" id="CHEBI:57844"/>
        <dbReference type="ChEBI" id="CHEBI:58772"/>
        <dbReference type="EC" id="1.8.4.11"/>
    </reaction>
</comment>
<dbReference type="PANTHER" id="PTHR43774">
    <property type="entry name" value="PEPTIDE METHIONINE SULFOXIDE REDUCTASE"/>
    <property type="match status" value="1"/>
</dbReference>
<dbReference type="GO" id="GO:0033744">
    <property type="term" value="F:L-methionine:thioredoxin-disulfide S-oxidoreductase activity"/>
    <property type="evidence" value="ECO:0007669"/>
    <property type="project" value="RHEA"/>
</dbReference>
<evidence type="ECO:0000256" key="5">
    <source>
        <dbReference type="SAM" id="SignalP"/>
    </source>
</evidence>
<dbReference type="InterPro" id="IPR036509">
    <property type="entry name" value="Met_Sox_Rdtase_MsrA_sf"/>
</dbReference>
<feature type="signal peptide" evidence="5">
    <location>
        <begin position="1"/>
        <end position="20"/>
    </location>
</feature>
<dbReference type="EC" id="1.8.4.11" evidence="4"/>
<comment type="catalytic activity">
    <reaction evidence="2 4">
        <text>L-methionyl-[protein] + [thioredoxin]-disulfide + H2O = L-methionyl-(S)-S-oxide-[protein] + [thioredoxin]-dithiol</text>
        <dbReference type="Rhea" id="RHEA:14217"/>
        <dbReference type="Rhea" id="RHEA-COMP:10698"/>
        <dbReference type="Rhea" id="RHEA-COMP:10700"/>
        <dbReference type="Rhea" id="RHEA-COMP:12313"/>
        <dbReference type="Rhea" id="RHEA-COMP:12315"/>
        <dbReference type="ChEBI" id="CHEBI:15377"/>
        <dbReference type="ChEBI" id="CHEBI:16044"/>
        <dbReference type="ChEBI" id="CHEBI:29950"/>
        <dbReference type="ChEBI" id="CHEBI:44120"/>
        <dbReference type="ChEBI" id="CHEBI:50058"/>
        <dbReference type="EC" id="1.8.4.11"/>
    </reaction>
</comment>
<organism evidence="7 8">
    <name type="scientific">Sphingomonas suaedae</name>
    <dbReference type="NCBI Taxonomy" id="2599297"/>
    <lineage>
        <taxon>Bacteria</taxon>
        <taxon>Pseudomonadati</taxon>
        <taxon>Pseudomonadota</taxon>
        <taxon>Alphaproteobacteria</taxon>
        <taxon>Sphingomonadales</taxon>
        <taxon>Sphingomonadaceae</taxon>
        <taxon>Sphingomonas</taxon>
    </lineage>
</organism>
<dbReference type="InterPro" id="IPR002569">
    <property type="entry name" value="Met_Sox_Rdtase_MsrA_dom"/>
</dbReference>
<dbReference type="GO" id="GO:0008113">
    <property type="term" value="F:peptide-methionine (S)-S-oxide reductase activity"/>
    <property type="evidence" value="ECO:0007669"/>
    <property type="project" value="UniProtKB-UniRule"/>
</dbReference>
<keyword evidence="5" id="KW-0732">Signal</keyword>
<feature type="active site" evidence="4">
    <location>
        <position position="61"/>
    </location>
</feature>
<protein>
    <recommendedName>
        <fullName evidence="4">Peptide methionine sulfoxide reductase MsrA</fullName>
        <shortName evidence="4">Protein-methionine-S-oxide reductase</shortName>
        <ecNumber evidence="4">1.8.4.11</ecNumber>
    </recommendedName>
    <alternativeName>
        <fullName evidence="4">Peptide-methionine (S)-S-oxide reductase</fullName>
        <shortName evidence="4">Peptide Met(O) reductase</shortName>
    </alternativeName>
</protein>
<feature type="domain" description="Peptide methionine sulphoxide reductase MsrA" evidence="6">
    <location>
        <begin position="55"/>
        <end position="205"/>
    </location>
</feature>
<evidence type="ECO:0000256" key="4">
    <source>
        <dbReference type="HAMAP-Rule" id="MF_01401"/>
    </source>
</evidence>
<evidence type="ECO:0000259" key="6">
    <source>
        <dbReference type="Pfam" id="PF01625"/>
    </source>
</evidence>
<evidence type="ECO:0000256" key="2">
    <source>
        <dbReference type="ARBA" id="ARBA00047806"/>
    </source>
</evidence>
<gene>
    <name evidence="4 7" type="primary">msrA</name>
    <name evidence="7" type="ORF">FPZ54_14330</name>
</gene>
<comment type="similarity">
    <text evidence="4">Belongs to the MsrA Met sulfoxide reductase family.</text>
</comment>
<dbReference type="EMBL" id="CP042239">
    <property type="protein sequence ID" value="QDX27067.1"/>
    <property type="molecule type" value="Genomic_DNA"/>
</dbReference>
<evidence type="ECO:0000313" key="8">
    <source>
        <dbReference type="Proteomes" id="UP000318055"/>
    </source>
</evidence>
<evidence type="ECO:0000256" key="1">
    <source>
        <dbReference type="ARBA" id="ARBA00023002"/>
    </source>
</evidence>
<comment type="function">
    <text evidence="4">Has an important function as a repair enzyme for proteins that have been inactivated by oxidation. Catalyzes the reversible oxidation-reduction of methionine sulfoxide in proteins to methionine.</text>
</comment>
<sequence length="226" mass="23898">MLRASALGLAGLGAFAFAGAAGLVPPVFAGSGGDKAVAIPAATIDVAPATGDQVAVLAGGCFWGMEAVFEQVKGVKSVTSGYAGGTRATATYAQVMTDRTGHAEAIRMVYDPRVVSYATLLRIYFSVAHDPTQLNRQGPDTGPSYRSAIFPQNPGQQRVATAYIAQLGKTGAWPQPIVTKIEEGAFYRAEAEHQDFARRNPAHPYIVRWDKPKVAAFRAAFPSLAR</sequence>
<dbReference type="OrthoDB" id="4174719at2"/>
<evidence type="ECO:0000313" key="7">
    <source>
        <dbReference type="EMBL" id="QDX27067.1"/>
    </source>
</evidence>
<proteinExistence type="inferred from homology"/>
<evidence type="ECO:0000256" key="3">
    <source>
        <dbReference type="ARBA" id="ARBA00048782"/>
    </source>
</evidence>
<dbReference type="RefSeq" id="WP_145848284.1">
    <property type="nucleotide sequence ID" value="NZ_CP042239.1"/>
</dbReference>
<dbReference type="Pfam" id="PF01625">
    <property type="entry name" value="PMSR"/>
    <property type="match status" value="1"/>
</dbReference>
<dbReference type="PANTHER" id="PTHR43774:SF1">
    <property type="entry name" value="PEPTIDE METHIONINE SULFOXIDE REDUCTASE MSRA 2"/>
    <property type="match status" value="1"/>
</dbReference>
<dbReference type="SUPFAM" id="SSF55068">
    <property type="entry name" value="Peptide methionine sulfoxide reductase"/>
    <property type="match status" value="1"/>
</dbReference>
<name>A0A518RHW8_9SPHN</name>
<reference evidence="7 8" key="1">
    <citation type="submission" date="2019-07" db="EMBL/GenBank/DDBJ databases">
        <title>Sphingomonas alkalisoli sp. nov., isolated from rhizosphere soil of Suaedae salsa.</title>
        <authorList>
            <person name="Zhang H."/>
            <person name="Xu L."/>
            <person name="Zhang J.-X."/>
            <person name="Sun J.-Q."/>
        </authorList>
    </citation>
    <scope>NUCLEOTIDE SEQUENCE [LARGE SCALE GENOMIC DNA]</scope>
    <source>
        <strain evidence="7 8">XS-10</strain>
    </source>
</reference>
<dbReference type="KEGG" id="ssua:FPZ54_14330"/>
<keyword evidence="1 4" id="KW-0560">Oxidoreductase</keyword>
<dbReference type="Proteomes" id="UP000318055">
    <property type="component" value="Chromosome"/>
</dbReference>
<dbReference type="HAMAP" id="MF_01401">
    <property type="entry name" value="MsrA"/>
    <property type="match status" value="1"/>
</dbReference>
<dbReference type="AlphaFoldDB" id="A0A518RHW8"/>
<dbReference type="NCBIfam" id="TIGR00401">
    <property type="entry name" value="msrA"/>
    <property type="match status" value="1"/>
</dbReference>